<dbReference type="PRINTS" id="PR00702">
    <property type="entry name" value="ACRIFLAVINRP"/>
</dbReference>
<dbReference type="GO" id="GO:0005886">
    <property type="term" value="C:plasma membrane"/>
    <property type="evidence" value="ECO:0007669"/>
    <property type="project" value="TreeGrafter"/>
</dbReference>
<dbReference type="PANTHER" id="PTHR32063">
    <property type="match status" value="1"/>
</dbReference>
<evidence type="ECO:0000256" key="1">
    <source>
        <dbReference type="SAM" id="Phobius"/>
    </source>
</evidence>
<feature type="transmembrane region" description="Helical" evidence="1">
    <location>
        <begin position="472"/>
        <end position="494"/>
    </location>
</feature>
<dbReference type="Gene3D" id="3.30.70.1440">
    <property type="entry name" value="Multidrug efflux transporter AcrB pore domain"/>
    <property type="match status" value="1"/>
</dbReference>
<organism evidence="2 3">
    <name type="scientific">Abyssibacter profundi</name>
    <dbReference type="NCBI Taxonomy" id="2182787"/>
    <lineage>
        <taxon>Bacteria</taxon>
        <taxon>Pseudomonadati</taxon>
        <taxon>Pseudomonadota</taxon>
        <taxon>Gammaproteobacteria</taxon>
        <taxon>Chromatiales</taxon>
        <taxon>Oceanococcaceae</taxon>
        <taxon>Abyssibacter</taxon>
    </lineage>
</organism>
<dbReference type="InterPro" id="IPR027463">
    <property type="entry name" value="AcrB_DN_DC_subdom"/>
</dbReference>
<name>A0A363UJW6_9GAMM</name>
<feature type="transmembrane region" description="Helical" evidence="1">
    <location>
        <begin position="440"/>
        <end position="460"/>
    </location>
</feature>
<feature type="transmembrane region" description="Helical" evidence="1">
    <location>
        <begin position="12"/>
        <end position="32"/>
    </location>
</feature>
<proteinExistence type="predicted"/>
<feature type="transmembrane region" description="Helical" evidence="1">
    <location>
        <begin position="369"/>
        <end position="389"/>
    </location>
</feature>
<feature type="transmembrane region" description="Helical" evidence="1">
    <location>
        <begin position="958"/>
        <end position="979"/>
    </location>
</feature>
<feature type="transmembrane region" description="Helical" evidence="1">
    <location>
        <begin position="1008"/>
        <end position="1029"/>
    </location>
</feature>
<gene>
    <name evidence="2" type="ORF">DEH80_11470</name>
</gene>
<keyword evidence="1" id="KW-0472">Membrane</keyword>
<dbReference type="InterPro" id="IPR001036">
    <property type="entry name" value="Acrflvin-R"/>
</dbReference>
<dbReference type="Gene3D" id="3.30.70.1430">
    <property type="entry name" value="Multidrug efflux transporter AcrB pore domain"/>
    <property type="match status" value="2"/>
</dbReference>
<dbReference type="AlphaFoldDB" id="A0A363UJW6"/>
<evidence type="ECO:0000313" key="2">
    <source>
        <dbReference type="EMBL" id="PWN55716.1"/>
    </source>
</evidence>
<feature type="transmembrane region" description="Helical" evidence="1">
    <location>
        <begin position="345"/>
        <end position="362"/>
    </location>
</feature>
<dbReference type="GO" id="GO:0042910">
    <property type="term" value="F:xenobiotic transmembrane transporter activity"/>
    <property type="evidence" value="ECO:0007669"/>
    <property type="project" value="TreeGrafter"/>
</dbReference>
<sequence>MNLIRGAITRPIAVISIVLMTVMFGVLALSTIPVQLAPDVQNPVINIQTIWPGAAPAEIEREIINQQEEVLAGVEGLAEMTSASRDSVGEITLEFNVGTDMDKALLLVASRLDRVPSYPAEALKPTLQTAGAQDNPITWMSLLRTGDNSRPMHTYGDFANDVVKERIERVPGVGFVNVYGGTERELQVIIDAQRMASYGITIGQMLSTLRSANVSLSAGDIEEGKRRYVVRSEGELNDPQAIADVLLRSARDPLTGAIARVTVGDVATLAFDYTEPGAHIRDFGESTIAVNAVRETGANVIQVMAGIRTAVEELNAGPLAREQLKLKINYDETVYITSAIELVQTNIWVGGTLAALMLMLFLRSLGATAIVSVAIPVSVVGSFVAMAALGRSINVVSLAGLAFAVGMVVDAAIVVLENIYRLRQSGLPVREAAYRGASEVWGAVLVSALTTVMVFIPILVMELEVGQLFRDIAVAISVAVMLSLLVAVTVIPALSVKLLGGRVRSTASRPLPVVDAFARRFSGGILAYTRWAIATRARALAVAALICGVSGLLTTLLMPKLEYLPEGNRNFVFGFIIPPPGYNLETVNAIASSIEDDLRPLWAPVTGPEPTEQGIPKLESFFFVTLRNRAFLGGQATEETEAYKLIDPLRGPAFKEPGTFGFVLQPSIFGRGVGGARSVDLDITGPDLETILGIALQAVGRLNEALPFAQGNQMTPQPGLELGAPEVRVRPDRTRLADAGVSAQELSLTVDAYNDGIRVAEVTVGNDRLNLMLMGPEGGIEQTQGIASLPVITADGTITTVGELARVELTQGPTEIRHRARARTVTLQVRPAAQYPLEQAMDILRDEVIAPMAEAGLPPGVNLTLSGTADKLDVTWNAMQLQLLVALVIVYLVMAILFESFFYPLIIVLSVPLATAGAFLLLWLVNVAMMGSGPYAELGLWARMTEAATNAPALKFDMLTLLGFVILIGIVVNNAILLVHQTLHHLRDEAMAVRDAILTATSNRIRPIFMSSLTSIFGMLPLVLFPGAGSELYRGLGVVVLGGLSLSSVLTLTIIPPLLSLAITAKESVMPAAAESASG</sequence>
<feature type="transmembrane region" description="Helical" evidence="1">
    <location>
        <begin position="879"/>
        <end position="898"/>
    </location>
</feature>
<reference evidence="2 3" key="1">
    <citation type="submission" date="2018-05" db="EMBL/GenBank/DDBJ databases">
        <title>Abyssibacter profundi OUC007T gen. nov., sp. nov, a marine bacterium isolated from seawater of the Mariana Trench.</title>
        <authorList>
            <person name="Zhou S."/>
        </authorList>
    </citation>
    <scope>NUCLEOTIDE SEQUENCE [LARGE SCALE GENOMIC DNA]</scope>
    <source>
        <strain evidence="2 3">OUC007</strain>
    </source>
</reference>
<evidence type="ECO:0000313" key="3">
    <source>
        <dbReference type="Proteomes" id="UP000251800"/>
    </source>
</evidence>
<dbReference type="SUPFAM" id="SSF82693">
    <property type="entry name" value="Multidrug efflux transporter AcrB pore domain, PN1, PN2, PC1 and PC2 subdomains"/>
    <property type="match status" value="2"/>
</dbReference>
<feature type="transmembrane region" description="Helical" evidence="1">
    <location>
        <begin position="539"/>
        <end position="558"/>
    </location>
</feature>
<dbReference type="Gene3D" id="3.30.70.1320">
    <property type="entry name" value="Multidrug efflux transporter AcrB pore domain like"/>
    <property type="match status" value="1"/>
</dbReference>
<feature type="transmembrane region" description="Helical" evidence="1">
    <location>
        <begin position="395"/>
        <end position="419"/>
    </location>
</feature>
<keyword evidence="1" id="KW-1133">Transmembrane helix</keyword>
<accession>A0A363UJW6</accession>
<dbReference type="Pfam" id="PF00873">
    <property type="entry name" value="ACR_tran"/>
    <property type="match status" value="2"/>
</dbReference>
<dbReference type="EMBL" id="QEQK01000009">
    <property type="protein sequence ID" value="PWN55716.1"/>
    <property type="molecule type" value="Genomic_DNA"/>
</dbReference>
<feature type="transmembrane region" description="Helical" evidence="1">
    <location>
        <begin position="905"/>
        <end position="925"/>
    </location>
</feature>
<dbReference type="SUPFAM" id="SSF82714">
    <property type="entry name" value="Multidrug efflux transporter AcrB TolC docking domain, DN and DC subdomains"/>
    <property type="match status" value="2"/>
</dbReference>
<dbReference type="OrthoDB" id="9757904at2"/>
<keyword evidence="3" id="KW-1185">Reference proteome</keyword>
<comment type="caution">
    <text evidence="2">The sequence shown here is derived from an EMBL/GenBank/DDBJ whole genome shotgun (WGS) entry which is preliminary data.</text>
</comment>
<dbReference type="SUPFAM" id="SSF82866">
    <property type="entry name" value="Multidrug efflux transporter AcrB transmembrane domain"/>
    <property type="match status" value="2"/>
</dbReference>
<dbReference type="Proteomes" id="UP000251800">
    <property type="component" value="Unassembled WGS sequence"/>
</dbReference>
<dbReference type="Gene3D" id="1.20.1640.10">
    <property type="entry name" value="Multidrug efflux transporter AcrB transmembrane domain"/>
    <property type="match status" value="2"/>
</dbReference>
<keyword evidence="1" id="KW-0812">Transmembrane</keyword>
<protein>
    <submittedName>
        <fullName evidence="2">AcrB/AcrD/AcrF family protein</fullName>
    </submittedName>
</protein>
<dbReference type="Gene3D" id="3.30.2090.10">
    <property type="entry name" value="Multidrug efflux transporter AcrB TolC docking domain, DN and DC subdomains"/>
    <property type="match status" value="2"/>
</dbReference>
<dbReference type="PANTHER" id="PTHR32063:SF0">
    <property type="entry name" value="SWARMING MOTILITY PROTEIN SWRC"/>
    <property type="match status" value="1"/>
</dbReference>
<feature type="transmembrane region" description="Helical" evidence="1">
    <location>
        <begin position="1035"/>
        <end position="1059"/>
    </location>
</feature>
<dbReference type="RefSeq" id="WP_109720640.1">
    <property type="nucleotide sequence ID" value="NZ_QEQK01000009.1"/>
</dbReference>